<dbReference type="RefSeq" id="WP_376858092.1">
    <property type="nucleotide sequence ID" value="NZ_JBHSLA010000001.1"/>
</dbReference>
<dbReference type="PANTHER" id="PTHR12558">
    <property type="entry name" value="CELL DIVISION CYCLE 16,23,27"/>
    <property type="match status" value="1"/>
</dbReference>
<feature type="repeat" description="TPR" evidence="1">
    <location>
        <begin position="287"/>
        <end position="320"/>
    </location>
</feature>
<dbReference type="InterPro" id="IPR019734">
    <property type="entry name" value="TPR_rpt"/>
</dbReference>
<gene>
    <name evidence="2" type="ORF">ACFPH8_00915</name>
</gene>
<evidence type="ECO:0000256" key="1">
    <source>
        <dbReference type="PROSITE-ProRule" id="PRU00339"/>
    </source>
</evidence>
<dbReference type="Pfam" id="PF13432">
    <property type="entry name" value="TPR_16"/>
    <property type="match status" value="1"/>
</dbReference>
<evidence type="ECO:0000313" key="2">
    <source>
        <dbReference type="EMBL" id="MFC5193876.1"/>
    </source>
</evidence>
<dbReference type="SUPFAM" id="SSF48452">
    <property type="entry name" value="TPR-like"/>
    <property type="match status" value="1"/>
</dbReference>
<comment type="caution">
    <text evidence="2">The sequence shown here is derived from an EMBL/GenBank/DDBJ whole genome shotgun (WGS) entry which is preliminary data.</text>
</comment>
<dbReference type="PANTHER" id="PTHR12558:SF13">
    <property type="entry name" value="CELL DIVISION CYCLE PROTEIN 27 HOMOLOG"/>
    <property type="match status" value="1"/>
</dbReference>
<evidence type="ECO:0000313" key="3">
    <source>
        <dbReference type="Proteomes" id="UP001596162"/>
    </source>
</evidence>
<protein>
    <submittedName>
        <fullName evidence="2">Tetratricopeptide repeat protein</fullName>
    </submittedName>
</protein>
<keyword evidence="1" id="KW-0802">TPR repeat</keyword>
<feature type="repeat" description="TPR" evidence="1">
    <location>
        <begin position="49"/>
        <end position="82"/>
    </location>
</feature>
<sequence length="377" mass="43946">MIRFFALISILVCFKTEAQTSVLNIADSLYIHGNYSEAIKAYKSYNTLDEVAYKLAKSYQAIGNYDKALQHLESSINAFPNDALVKYDYAKLLSKTKNYQTAAATFKQLIATDSLNPNYHYELGLVYEQLRDSSAHNEFKTSFLLDNGHQKAIFKLAKRHLQKREFDSVDYYTGIGLKSYANNAELMSLKAQNFYWKKDYKTASIWFEKLLSLGEDSQFVHEKLSYCYSQFSEVEKAIQQQKLAVAKEPRNSENLFILGQLFTRMSNYEQAEFYISKAIELVDVPMDKEFMTLGTIQNHRKNHQAAIQSFKRALKENPNNIYAAFYLVYTKDDYYKDVDTKIKLYEDFMAKYPENPFLFKAKSRLSELKQEKFMKTD</sequence>
<dbReference type="EMBL" id="JBHSLA010000001">
    <property type="protein sequence ID" value="MFC5193876.1"/>
    <property type="molecule type" value="Genomic_DNA"/>
</dbReference>
<dbReference type="Gene3D" id="1.25.40.10">
    <property type="entry name" value="Tetratricopeptide repeat domain"/>
    <property type="match status" value="3"/>
</dbReference>
<organism evidence="2 3">
    <name type="scientific">Bizionia hallyeonensis</name>
    <dbReference type="NCBI Taxonomy" id="1123757"/>
    <lineage>
        <taxon>Bacteria</taxon>
        <taxon>Pseudomonadati</taxon>
        <taxon>Bacteroidota</taxon>
        <taxon>Flavobacteriia</taxon>
        <taxon>Flavobacteriales</taxon>
        <taxon>Flavobacteriaceae</taxon>
        <taxon>Bizionia</taxon>
    </lineage>
</organism>
<dbReference type="SMART" id="SM00028">
    <property type="entry name" value="TPR"/>
    <property type="match status" value="5"/>
</dbReference>
<reference evidence="3" key="1">
    <citation type="journal article" date="2019" name="Int. J. Syst. Evol. Microbiol.">
        <title>The Global Catalogue of Microorganisms (GCM) 10K type strain sequencing project: providing services to taxonomists for standard genome sequencing and annotation.</title>
        <authorList>
            <consortium name="The Broad Institute Genomics Platform"/>
            <consortium name="The Broad Institute Genome Sequencing Center for Infectious Disease"/>
            <person name="Wu L."/>
            <person name="Ma J."/>
        </authorList>
    </citation>
    <scope>NUCLEOTIDE SEQUENCE [LARGE SCALE GENOMIC DNA]</scope>
    <source>
        <strain evidence="3">JCM 17978</strain>
    </source>
</reference>
<accession>A0ABW0C283</accession>
<name>A0ABW0C283_9FLAO</name>
<dbReference type="Proteomes" id="UP001596162">
    <property type="component" value="Unassembled WGS sequence"/>
</dbReference>
<proteinExistence type="predicted"/>
<feature type="repeat" description="TPR" evidence="1">
    <location>
        <begin position="252"/>
        <end position="285"/>
    </location>
</feature>
<dbReference type="InterPro" id="IPR011990">
    <property type="entry name" value="TPR-like_helical_dom_sf"/>
</dbReference>
<dbReference type="PROSITE" id="PS50005">
    <property type="entry name" value="TPR"/>
    <property type="match status" value="3"/>
</dbReference>
<keyword evidence="3" id="KW-1185">Reference proteome</keyword>
<dbReference type="Pfam" id="PF14559">
    <property type="entry name" value="TPR_19"/>
    <property type="match status" value="1"/>
</dbReference>